<comment type="caution">
    <text evidence="13">The sequence shown here is derived from an EMBL/GenBank/DDBJ whole genome shotgun (WGS) entry which is preliminary data.</text>
</comment>
<protein>
    <recommendedName>
        <fullName evidence="15">Heavy metal tolerance protein</fullName>
    </recommendedName>
</protein>
<dbReference type="PROSITE" id="PS00211">
    <property type="entry name" value="ABC_TRANSPORTER_1"/>
    <property type="match status" value="1"/>
</dbReference>
<feature type="transmembrane region" description="Helical" evidence="10">
    <location>
        <begin position="507"/>
        <end position="527"/>
    </location>
</feature>
<dbReference type="InterPro" id="IPR003439">
    <property type="entry name" value="ABC_transporter-like_ATP-bd"/>
</dbReference>
<dbReference type="PANTHER" id="PTHR24221">
    <property type="entry name" value="ATP-BINDING CASSETTE SUB-FAMILY B"/>
    <property type="match status" value="1"/>
</dbReference>
<evidence type="ECO:0000256" key="3">
    <source>
        <dbReference type="ARBA" id="ARBA00022692"/>
    </source>
</evidence>
<proteinExistence type="inferred from homology"/>
<dbReference type="GO" id="GO:0005524">
    <property type="term" value="F:ATP binding"/>
    <property type="evidence" value="ECO:0007669"/>
    <property type="project" value="UniProtKB-KW"/>
</dbReference>
<keyword evidence="2" id="KW-0813">Transport</keyword>
<evidence type="ECO:0000256" key="2">
    <source>
        <dbReference type="ARBA" id="ARBA00022448"/>
    </source>
</evidence>
<dbReference type="OrthoDB" id="6500128at2759"/>
<dbReference type="Pfam" id="PF00005">
    <property type="entry name" value="ABC_tran"/>
    <property type="match status" value="1"/>
</dbReference>
<feature type="transmembrane region" description="Helical" evidence="10">
    <location>
        <begin position="121"/>
        <end position="141"/>
    </location>
</feature>
<evidence type="ECO:0000256" key="8">
    <source>
        <dbReference type="ARBA" id="ARBA00024363"/>
    </source>
</evidence>
<feature type="transmembrane region" description="Helical" evidence="10">
    <location>
        <begin position="18"/>
        <end position="39"/>
    </location>
</feature>
<gene>
    <name evidence="13" type="ORF">HYFRA_00012403</name>
</gene>
<keyword evidence="7 10" id="KW-0472">Membrane</keyword>
<dbReference type="FunFam" id="3.40.50.300:FF:000287">
    <property type="entry name" value="Multidrug ABC transporter ATP-binding protein"/>
    <property type="match status" value="1"/>
</dbReference>
<feature type="compositionally biased region" description="Polar residues" evidence="9">
    <location>
        <begin position="199"/>
        <end position="215"/>
    </location>
</feature>
<evidence type="ECO:0000256" key="9">
    <source>
        <dbReference type="SAM" id="MobiDB-lite"/>
    </source>
</evidence>
<accession>A0A9N9L6F9</accession>
<dbReference type="CDD" id="cd18583">
    <property type="entry name" value="ABC_6TM_HMT1"/>
    <property type="match status" value="1"/>
</dbReference>
<dbReference type="InterPro" id="IPR036640">
    <property type="entry name" value="ABC1_TM_sf"/>
</dbReference>
<dbReference type="Gene3D" id="3.40.50.300">
    <property type="entry name" value="P-loop containing nucleotide triphosphate hydrolases"/>
    <property type="match status" value="1"/>
</dbReference>
<dbReference type="InterPro" id="IPR003593">
    <property type="entry name" value="AAA+_ATPase"/>
</dbReference>
<dbReference type="EMBL" id="CAJVRL010000098">
    <property type="protein sequence ID" value="CAG8960329.1"/>
    <property type="molecule type" value="Genomic_DNA"/>
</dbReference>
<evidence type="ECO:0000256" key="5">
    <source>
        <dbReference type="ARBA" id="ARBA00022840"/>
    </source>
</evidence>
<evidence type="ECO:0000256" key="4">
    <source>
        <dbReference type="ARBA" id="ARBA00022741"/>
    </source>
</evidence>
<keyword evidence="14" id="KW-1185">Reference proteome</keyword>
<feature type="compositionally biased region" description="Basic residues" evidence="9">
    <location>
        <begin position="996"/>
        <end position="1007"/>
    </location>
</feature>
<evidence type="ECO:0000256" key="10">
    <source>
        <dbReference type="SAM" id="Phobius"/>
    </source>
</evidence>
<dbReference type="GO" id="GO:0140359">
    <property type="term" value="F:ABC-type transporter activity"/>
    <property type="evidence" value="ECO:0007669"/>
    <property type="project" value="InterPro"/>
</dbReference>
<dbReference type="Pfam" id="PF00664">
    <property type="entry name" value="ABC_membrane"/>
    <property type="match status" value="1"/>
</dbReference>
<feature type="compositionally biased region" description="Basic and acidic residues" evidence="9">
    <location>
        <begin position="842"/>
        <end position="856"/>
    </location>
</feature>
<feature type="transmembrane region" description="Helical" evidence="10">
    <location>
        <begin position="279"/>
        <end position="298"/>
    </location>
</feature>
<feature type="compositionally biased region" description="Basic and acidic residues" evidence="9">
    <location>
        <begin position="886"/>
        <end position="911"/>
    </location>
</feature>
<feature type="compositionally biased region" description="Acidic residues" evidence="9">
    <location>
        <begin position="217"/>
        <end position="226"/>
    </location>
</feature>
<evidence type="ECO:0000256" key="7">
    <source>
        <dbReference type="ARBA" id="ARBA00023136"/>
    </source>
</evidence>
<evidence type="ECO:0000256" key="1">
    <source>
        <dbReference type="ARBA" id="ARBA00004141"/>
    </source>
</evidence>
<dbReference type="InterPro" id="IPR027417">
    <property type="entry name" value="P-loop_NTPase"/>
</dbReference>
<comment type="similarity">
    <text evidence="8">Belongs to the ABC transporter superfamily. ABCB family. Heavy Metal importer (TC 3.A.1.210) subfamily.</text>
</comment>
<dbReference type="GO" id="GO:0016887">
    <property type="term" value="F:ATP hydrolysis activity"/>
    <property type="evidence" value="ECO:0007669"/>
    <property type="project" value="InterPro"/>
</dbReference>
<feature type="region of interest" description="Disordered" evidence="9">
    <location>
        <begin position="840"/>
        <end position="1104"/>
    </location>
</feature>
<keyword evidence="3 10" id="KW-0812">Transmembrane</keyword>
<feature type="compositionally biased region" description="Basic and acidic residues" evidence="9">
    <location>
        <begin position="936"/>
        <end position="951"/>
    </location>
</feature>
<feature type="transmembrane region" description="Helical" evidence="10">
    <location>
        <begin position="92"/>
        <end position="109"/>
    </location>
</feature>
<feature type="compositionally biased region" description="Basic and acidic residues" evidence="9">
    <location>
        <begin position="863"/>
        <end position="873"/>
    </location>
</feature>
<organism evidence="13 14">
    <name type="scientific">Hymenoscyphus fraxineus</name>
    <dbReference type="NCBI Taxonomy" id="746836"/>
    <lineage>
        <taxon>Eukaryota</taxon>
        <taxon>Fungi</taxon>
        <taxon>Dikarya</taxon>
        <taxon>Ascomycota</taxon>
        <taxon>Pezizomycotina</taxon>
        <taxon>Leotiomycetes</taxon>
        <taxon>Helotiales</taxon>
        <taxon>Helotiaceae</taxon>
        <taxon>Hymenoscyphus</taxon>
    </lineage>
</organism>
<sequence length="1160" mass="128912">MALNAPDSVRVAIKSIHYAYPAVVFLYFLLALTITVCTLQTQRLRIRDEQVRRNVLLGLIFVVAGTYLSESIDVLSHVIAASSEWYPGQDRVVYLIASTIAFGIQALALTDAKFPVWYPYYGTWFIGVTVELTLVILPNVYQPPASIFDYSIIFIKGARIATFIALIVLYFTLRNDPKEYDNADAERQSLLRKKLAPKPSSSEDSTNGYGTTTAQESDGEEEDDDTSKDSWLKQQKEAQELIRKRLKQDGNWFTYAKGFAVFFPYVVPMHDRHLQFRGFLVILCLLATNALNVLIPNQLGVMIDSLTKYVGGEPDRNIWLPVAVYAVYRFINSSACIGWLQKWLWMPVEQYSYDALSTASHAHIMTLSSDFHDSKSSSDLIQALNGGRSVADLLESICFSVIPMFIDLAIAFGYLWSMYGPYMGLMMASTASTYLYVTTKLVSMRAGKRRKYIAVVRKEWQVGYDSMDGWVTASMFNMLPYEKEKYGSAVRDHLKAKYTYEMSSQSISAAQGLVMTVGLLGALWLGAYQVAFEAQSVGKFTTLLVYWAQLARDPLVFFSTMFKTISYSLMDAERLLELFQTKPSISDLPSSKQLKLDKGLVKFDRVEFAYDDRKPTLKNVSFTVPPGKTVALVGQTGGGKSTILKLIDRFYDVKAGSISIDGQDIRDVTLSSLRENIGVVPQNPTLFGDSIMNNVRYARLSATDEEVYEACKAAAIHDKIMSFPDGYQSFVGHQGVKLSGGEKQRLAIARAILKQPEIILLDEATSAVDTETEHLIQEGFRTLCRGRTTFIVAHRLSTIMKADHILVVMNGEIVEEGTHQGLIQSRGKYHELWSKQIFVKPSSERSRSRSPEKKDINMINDLSPDKQKAEMVKAKAAPESNASATDKNKKDDVKKVEVGHQREGSKLKPEAPEFVPLRSKAESEALSPSKPTTSKEAIKAQKKIEKEEKKAASLSKKTAKKARFENTDGTNEIEGSESVPSHEISTEAESTTDKPKSKRSRIARRHVAKSEPASKLQDSVDGAQDSDITVVSSGEGQPLLQGPPSQRRRVSAPSDPPTGSQDSKTGRSRRTRHWRLRNRAAENTGSGAGSGVGSSYETSGDDSNCLPAPVTSPAGGVVATNSNSTNFAYFMNYQYHGWLFEHDKLISTIIVYGLTSRPCI</sequence>
<reference evidence="13" key="1">
    <citation type="submission" date="2021-07" db="EMBL/GenBank/DDBJ databases">
        <authorList>
            <person name="Durling M."/>
        </authorList>
    </citation>
    <scope>NUCLEOTIDE SEQUENCE</scope>
</reference>
<evidence type="ECO:0000259" key="11">
    <source>
        <dbReference type="PROSITE" id="PS50893"/>
    </source>
</evidence>
<dbReference type="SUPFAM" id="SSF90123">
    <property type="entry name" value="ABC transporter transmembrane region"/>
    <property type="match status" value="1"/>
</dbReference>
<dbReference type="SMART" id="SM00382">
    <property type="entry name" value="AAA"/>
    <property type="match status" value="1"/>
</dbReference>
<dbReference type="Gene3D" id="1.20.1560.10">
    <property type="entry name" value="ABC transporter type 1, transmembrane domain"/>
    <property type="match status" value="1"/>
</dbReference>
<dbReference type="GO" id="GO:0016020">
    <property type="term" value="C:membrane"/>
    <property type="evidence" value="ECO:0007669"/>
    <property type="project" value="UniProtKB-SubCell"/>
</dbReference>
<feature type="compositionally biased region" description="Polar residues" evidence="9">
    <location>
        <begin position="1026"/>
        <end position="1035"/>
    </location>
</feature>
<feature type="domain" description="ABC transmembrane type-1" evidence="12">
    <location>
        <begin position="279"/>
        <end position="546"/>
    </location>
</feature>
<dbReference type="AlphaFoldDB" id="A0A9N9L6F9"/>
<keyword evidence="5" id="KW-0067">ATP-binding</keyword>
<feature type="transmembrane region" description="Helical" evidence="10">
    <location>
        <begin position="51"/>
        <end position="68"/>
    </location>
</feature>
<dbReference type="PROSITE" id="PS50929">
    <property type="entry name" value="ABC_TM1F"/>
    <property type="match status" value="1"/>
</dbReference>
<evidence type="ECO:0000313" key="13">
    <source>
        <dbReference type="EMBL" id="CAG8960329.1"/>
    </source>
</evidence>
<evidence type="ECO:0008006" key="15">
    <source>
        <dbReference type="Google" id="ProtNLM"/>
    </source>
</evidence>
<feature type="transmembrane region" description="Helical" evidence="10">
    <location>
        <begin position="147"/>
        <end position="171"/>
    </location>
</feature>
<feature type="compositionally biased region" description="Basic residues" evidence="9">
    <location>
        <begin position="1066"/>
        <end position="1078"/>
    </location>
</feature>
<feature type="transmembrane region" description="Helical" evidence="10">
    <location>
        <begin position="397"/>
        <end position="416"/>
    </location>
</feature>
<dbReference type="Proteomes" id="UP000696280">
    <property type="component" value="Unassembled WGS sequence"/>
</dbReference>
<feature type="transmembrane region" description="Helical" evidence="10">
    <location>
        <begin position="422"/>
        <end position="442"/>
    </location>
</feature>
<feature type="region of interest" description="Disordered" evidence="9">
    <location>
        <begin position="193"/>
        <end position="230"/>
    </location>
</feature>
<name>A0A9N9L6F9_9HELO</name>
<evidence type="ECO:0000259" key="12">
    <source>
        <dbReference type="PROSITE" id="PS50929"/>
    </source>
</evidence>
<evidence type="ECO:0000256" key="6">
    <source>
        <dbReference type="ARBA" id="ARBA00022989"/>
    </source>
</evidence>
<dbReference type="InterPro" id="IPR011527">
    <property type="entry name" value="ABC1_TM_dom"/>
</dbReference>
<feature type="domain" description="ABC transporter" evidence="11">
    <location>
        <begin position="601"/>
        <end position="835"/>
    </location>
</feature>
<dbReference type="SUPFAM" id="SSF52540">
    <property type="entry name" value="P-loop containing nucleoside triphosphate hydrolases"/>
    <property type="match status" value="1"/>
</dbReference>
<dbReference type="InterPro" id="IPR017871">
    <property type="entry name" value="ABC_transporter-like_CS"/>
</dbReference>
<comment type="subcellular location">
    <subcellularLocation>
        <location evidence="1">Membrane</location>
        <topology evidence="1">Multi-pass membrane protein</topology>
    </subcellularLocation>
</comment>
<keyword evidence="6 10" id="KW-1133">Transmembrane helix</keyword>
<evidence type="ECO:0000313" key="14">
    <source>
        <dbReference type="Proteomes" id="UP000696280"/>
    </source>
</evidence>
<dbReference type="InterPro" id="IPR039421">
    <property type="entry name" value="Type_1_exporter"/>
</dbReference>
<dbReference type="PANTHER" id="PTHR24221:SF503">
    <property type="entry name" value="MITOCHONDRIAL POTASSIUM CHANNEL ATP-BINDING SUBUNIT"/>
    <property type="match status" value="1"/>
</dbReference>
<dbReference type="PROSITE" id="PS50893">
    <property type="entry name" value="ABC_TRANSPORTER_2"/>
    <property type="match status" value="1"/>
</dbReference>
<keyword evidence="4" id="KW-0547">Nucleotide-binding</keyword>